<name>A0AAV4NMA0_CAEEX</name>
<sequence>MLLGMGNGVLHLICRILFEYEGFSTGGNLSIFLPGYRREGLFGFGTNILCPGAKENGHQQQAGLKVITTKTLIVKKAPPHHLLSIIPDSTNSP</sequence>
<reference evidence="1 2" key="1">
    <citation type="submission" date="2021-06" db="EMBL/GenBank/DDBJ databases">
        <title>Caerostris extrusa draft genome.</title>
        <authorList>
            <person name="Kono N."/>
            <person name="Arakawa K."/>
        </authorList>
    </citation>
    <scope>NUCLEOTIDE SEQUENCE [LARGE SCALE GENOMIC DNA]</scope>
</reference>
<keyword evidence="2" id="KW-1185">Reference proteome</keyword>
<evidence type="ECO:0000313" key="1">
    <source>
        <dbReference type="EMBL" id="GIX85568.1"/>
    </source>
</evidence>
<protein>
    <submittedName>
        <fullName evidence="1">Uncharacterized protein</fullName>
    </submittedName>
</protein>
<proteinExistence type="predicted"/>
<dbReference type="Proteomes" id="UP001054945">
    <property type="component" value="Unassembled WGS sequence"/>
</dbReference>
<evidence type="ECO:0000313" key="2">
    <source>
        <dbReference type="Proteomes" id="UP001054945"/>
    </source>
</evidence>
<gene>
    <name evidence="1" type="ORF">CEXT_222911</name>
</gene>
<accession>A0AAV4NMA0</accession>
<dbReference type="EMBL" id="BPLR01021072">
    <property type="protein sequence ID" value="GIX85568.1"/>
    <property type="molecule type" value="Genomic_DNA"/>
</dbReference>
<comment type="caution">
    <text evidence="1">The sequence shown here is derived from an EMBL/GenBank/DDBJ whole genome shotgun (WGS) entry which is preliminary data.</text>
</comment>
<organism evidence="1 2">
    <name type="scientific">Caerostris extrusa</name>
    <name type="common">Bark spider</name>
    <name type="synonym">Caerostris bankana</name>
    <dbReference type="NCBI Taxonomy" id="172846"/>
    <lineage>
        <taxon>Eukaryota</taxon>
        <taxon>Metazoa</taxon>
        <taxon>Ecdysozoa</taxon>
        <taxon>Arthropoda</taxon>
        <taxon>Chelicerata</taxon>
        <taxon>Arachnida</taxon>
        <taxon>Araneae</taxon>
        <taxon>Araneomorphae</taxon>
        <taxon>Entelegynae</taxon>
        <taxon>Araneoidea</taxon>
        <taxon>Araneidae</taxon>
        <taxon>Caerostris</taxon>
    </lineage>
</organism>
<dbReference type="AlphaFoldDB" id="A0AAV4NMA0"/>